<name>A0A0L0S5S6_ALLM3</name>
<dbReference type="Proteomes" id="UP000054350">
    <property type="component" value="Unassembled WGS sequence"/>
</dbReference>
<gene>
    <name evidence="8" type="ORF">AMAG_04702</name>
</gene>
<dbReference type="InterPro" id="IPR036291">
    <property type="entry name" value="NAD(P)-bd_dom_sf"/>
</dbReference>
<feature type="domain" description="NAD-dependent epimerase/dehydratase" evidence="7">
    <location>
        <begin position="6"/>
        <end position="258"/>
    </location>
</feature>
<reference evidence="9" key="2">
    <citation type="submission" date="2009-11" db="EMBL/GenBank/DDBJ databases">
        <title>The Genome Sequence of Allomyces macrogynus strain ATCC 38327.</title>
        <authorList>
            <consortium name="The Broad Institute Genome Sequencing Platform"/>
            <person name="Russ C."/>
            <person name="Cuomo C."/>
            <person name="Shea T."/>
            <person name="Young S.K."/>
            <person name="Zeng Q."/>
            <person name="Koehrsen M."/>
            <person name="Haas B."/>
            <person name="Borodovsky M."/>
            <person name="Guigo R."/>
            <person name="Alvarado L."/>
            <person name="Berlin A."/>
            <person name="Borenstein D."/>
            <person name="Chen Z."/>
            <person name="Engels R."/>
            <person name="Freedman E."/>
            <person name="Gellesch M."/>
            <person name="Goldberg J."/>
            <person name="Griggs A."/>
            <person name="Gujja S."/>
            <person name="Heiman D."/>
            <person name="Hepburn T."/>
            <person name="Howarth C."/>
            <person name="Jen D."/>
            <person name="Larson L."/>
            <person name="Lewis B."/>
            <person name="Mehta T."/>
            <person name="Park D."/>
            <person name="Pearson M."/>
            <person name="Roberts A."/>
            <person name="Saif S."/>
            <person name="Shenoy N."/>
            <person name="Sisk P."/>
            <person name="Stolte C."/>
            <person name="Sykes S."/>
            <person name="Walk T."/>
            <person name="White J."/>
            <person name="Yandava C."/>
            <person name="Burger G."/>
            <person name="Gray M.W."/>
            <person name="Holland P.W.H."/>
            <person name="King N."/>
            <person name="Lang F.B.F."/>
            <person name="Roger A.J."/>
            <person name="Ruiz-Trillo I."/>
            <person name="Lander E."/>
            <person name="Nusbaum C."/>
        </authorList>
    </citation>
    <scope>NUCLEOTIDE SEQUENCE [LARGE SCALE GENOMIC DNA]</scope>
    <source>
        <strain evidence="9">ATCC 38327</strain>
    </source>
</reference>
<proteinExistence type="inferred from homology"/>
<dbReference type="EC" id="5.1.3.2" evidence="6"/>
<sequence length="334" mass="36877">MAPMKVIVCGGAGYIGSHCVRELWKLGADKYEIVVVDNMSTGHPQSIPKGVAFEKADIRDKASLVPVFEKHRPQAVFHFCASIEVAASCSDPLGYYENNVTGTLNMLEVMKQFDVKYFIFSSTAAVFGVPEKSPIEEDDAKRPMNPYGETKLAVERILHWCDAAYGIKSVCLRYFNACGADASGEIGEDHAHETHLIPLILQVPLGKRDKVYMFGNDYPTPDGTCVRDYVHVTDLATAHIAALEYLRKHNTSNQFNLGSGLGYSVKEIVEAARKVTGHAIPAEVKPRRAGDPPTLIAASSKAEAVLGWKRQYTSVEEIVRTAWNFHQKHPNGFH</sequence>
<comment type="subunit">
    <text evidence="6">Homodimer.</text>
</comment>
<dbReference type="STRING" id="578462.A0A0L0S5S6"/>
<dbReference type="UniPathway" id="UPA00214"/>
<comment type="pathway">
    <text evidence="6">Carbohydrate metabolism; galactose metabolism.</text>
</comment>
<keyword evidence="4 6" id="KW-0413">Isomerase</keyword>
<dbReference type="NCBIfam" id="TIGR01179">
    <property type="entry name" value="galE"/>
    <property type="match status" value="1"/>
</dbReference>
<evidence type="ECO:0000256" key="6">
    <source>
        <dbReference type="RuleBase" id="RU366046"/>
    </source>
</evidence>
<dbReference type="OrthoDB" id="9402762at2759"/>
<dbReference type="Gene3D" id="3.90.25.10">
    <property type="entry name" value="UDP-galactose 4-epimerase, domain 1"/>
    <property type="match status" value="1"/>
</dbReference>
<evidence type="ECO:0000256" key="5">
    <source>
        <dbReference type="ARBA" id="ARBA00023277"/>
    </source>
</evidence>
<dbReference type="GO" id="GO:0006012">
    <property type="term" value="P:galactose metabolic process"/>
    <property type="evidence" value="ECO:0007669"/>
    <property type="project" value="UniProtKB-UniPathway"/>
</dbReference>
<dbReference type="VEuPathDB" id="FungiDB:AMAG_04702"/>
<keyword evidence="9" id="KW-1185">Reference proteome</keyword>
<dbReference type="OMA" id="HADSVRW"/>
<dbReference type="PANTHER" id="PTHR43725">
    <property type="entry name" value="UDP-GLUCOSE 4-EPIMERASE"/>
    <property type="match status" value="1"/>
</dbReference>
<dbReference type="CDD" id="cd05247">
    <property type="entry name" value="UDP_G4E_1_SDR_e"/>
    <property type="match status" value="1"/>
</dbReference>
<evidence type="ECO:0000313" key="9">
    <source>
        <dbReference type="Proteomes" id="UP000054350"/>
    </source>
</evidence>
<keyword evidence="3 6" id="KW-0520">NAD</keyword>
<dbReference type="Pfam" id="PF01370">
    <property type="entry name" value="Epimerase"/>
    <property type="match status" value="1"/>
</dbReference>
<dbReference type="EMBL" id="GG745332">
    <property type="protein sequence ID" value="KNE57857.1"/>
    <property type="molecule type" value="Genomic_DNA"/>
</dbReference>
<dbReference type="InterPro" id="IPR001509">
    <property type="entry name" value="Epimerase_deHydtase"/>
</dbReference>
<evidence type="ECO:0000313" key="8">
    <source>
        <dbReference type="EMBL" id="KNE57857.1"/>
    </source>
</evidence>
<dbReference type="GO" id="GO:0003978">
    <property type="term" value="F:UDP-glucose 4-epimerase activity"/>
    <property type="evidence" value="ECO:0007669"/>
    <property type="project" value="UniProtKB-UniRule"/>
</dbReference>
<evidence type="ECO:0000256" key="1">
    <source>
        <dbReference type="ARBA" id="ARBA00001911"/>
    </source>
</evidence>
<dbReference type="PANTHER" id="PTHR43725:SF53">
    <property type="entry name" value="UDP-ARABINOSE 4-EPIMERASE 1"/>
    <property type="match status" value="1"/>
</dbReference>
<dbReference type="InterPro" id="IPR005886">
    <property type="entry name" value="UDP_G4E"/>
</dbReference>
<dbReference type="AlphaFoldDB" id="A0A0L0S5S6"/>
<dbReference type="Gene3D" id="3.40.50.720">
    <property type="entry name" value="NAD(P)-binding Rossmann-like Domain"/>
    <property type="match status" value="1"/>
</dbReference>
<reference evidence="8 9" key="1">
    <citation type="submission" date="2009-11" db="EMBL/GenBank/DDBJ databases">
        <title>Annotation of Allomyces macrogynus ATCC 38327.</title>
        <authorList>
            <consortium name="The Broad Institute Genome Sequencing Platform"/>
            <person name="Russ C."/>
            <person name="Cuomo C."/>
            <person name="Burger G."/>
            <person name="Gray M.W."/>
            <person name="Holland P.W.H."/>
            <person name="King N."/>
            <person name="Lang F.B.F."/>
            <person name="Roger A.J."/>
            <person name="Ruiz-Trillo I."/>
            <person name="Young S.K."/>
            <person name="Zeng Q."/>
            <person name="Gargeya S."/>
            <person name="Fitzgerald M."/>
            <person name="Haas B."/>
            <person name="Abouelleil A."/>
            <person name="Alvarado L."/>
            <person name="Arachchi H.M."/>
            <person name="Berlin A."/>
            <person name="Chapman S.B."/>
            <person name="Gearin G."/>
            <person name="Goldberg J."/>
            <person name="Griggs A."/>
            <person name="Gujja S."/>
            <person name="Hansen M."/>
            <person name="Heiman D."/>
            <person name="Howarth C."/>
            <person name="Larimer J."/>
            <person name="Lui A."/>
            <person name="MacDonald P.J.P."/>
            <person name="McCowen C."/>
            <person name="Montmayeur A."/>
            <person name="Murphy C."/>
            <person name="Neiman D."/>
            <person name="Pearson M."/>
            <person name="Priest M."/>
            <person name="Roberts A."/>
            <person name="Saif S."/>
            <person name="Shea T."/>
            <person name="Sisk P."/>
            <person name="Stolte C."/>
            <person name="Sykes S."/>
            <person name="Wortman J."/>
            <person name="Nusbaum C."/>
            <person name="Birren B."/>
        </authorList>
    </citation>
    <scope>NUCLEOTIDE SEQUENCE [LARGE SCALE GENOMIC DNA]</scope>
    <source>
        <strain evidence="8 9">ATCC 38327</strain>
    </source>
</reference>
<evidence type="ECO:0000256" key="2">
    <source>
        <dbReference type="ARBA" id="ARBA00007637"/>
    </source>
</evidence>
<accession>A0A0L0S5S6</accession>
<comment type="cofactor">
    <cofactor evidence="1 6">
        <name>NAD(+)</name>
        <dbReference type="ChEBI" id="CHEBI:57540"/>
    </cofactor>
</comment>
<comment type="catalytic activity">
    <reaction evidence="6">
        <text>UDP-alpha-D-glucose = UDP-alpha-D-galactose</text>
        <dbReference type="Rhea" id="RHEA:22168"/>
        <dbReference type="ChEBI" id="CHEBI:58885"/>
        <dbReference type="ChEBI" id="CHEBI:66914"/>
        <dbReference type="EC" id="5.1.3.2"/>
    </reaction>
</comment>
<organism evidence="8 9">
    <name type="scientific">Allomyces macrogynus (strain ATCC 38327)</name>
    <name type="common">Allomyces javanicus var. macrogynus</name>
    <dbReference type="NCBI Taxonomy" id="578462"/>
    <lineage>
        <taxon>Eukaryota</taxon>
        <taxon>Fungi</taxon>
        <taxon>Fungi incertae sedis</taxon>
        <taxon>Blastocladiomycota</taxon>
        <taxon>Blastocladiomycetes</taxon>
        <taxon>Blastocladiales</taxon>
        <taxon>Blastocladiaceae</taxon>
        <taxon>Allomyces</taxon>
    </lineage>
</organism>
<protein>
    <recommendedName>
        <fullName evidence="6">UDP-glucose 4-epimerase</fullName>
        <ecNumber evidence="6">5.1.3.2</ecNumber>
    </recommendedName>
</protein>
<keyword evidence="5 6" id="KW-0119">Carbohydrate metabolism</keyword>
<dbReference type="SUPFAM" id="SSF51735">
    <property type="entry name" value="NAD(P)-binding Rossmann-fold domains"/>
    <property type="match status" value="1"/>
</dbReference>
<dbReference type="eggNOG" id="KOG1371">
    <property type="taxonomic scope" value="Eukaryota"/>
</dbReference>
<evidence type="ECO:0000256" key="4">
    <source>
        <dbReference type="ARBA" id="ARBA00023235"/>
    </source>
</evidence>
<evidence type="ECO:0000259" key="7">
    <source>
        <dbReference type="Pfam" id="PF01370"/>
    </source>
</evidence>
<evidence type="ECO:0000256" key="3">
    <source>
        <dbReference type="ARBA" id="ARBA00023027"/>
    </source>
</evidence>
<comment type="similarity">
    <text evidence="2 6">Belongs to the NAD(P)-dependent epimerase/dehydratase family.</text>
</comment>